<dbReference type="PANTHER" id="PTHR43226">
    <property type="entry name" value="XAA-PRO AMINOPEPTIDASE 3"/>
    <property type="match status" value="1"/>
</dbReference>
<evidence type="ECO:0000256" key="2">
    <source>
        <dbReference type="ARBA" id="ARBA00001936"/>
    </source>
</evidence>
<dbReference type="Pfam" id="PF05195">
    <property type="entry name" value="AMP_N"/>
    <property type="match status" value="1"/>
</dbReference>
<reference evidence="14" key="1">
    <citation type="submission" date="2022-10" db="EMBL/GenBank/DDBJ databases">
        <title>Culturing micro-colonial fungi from biological soil crusts in the Mojave desert and describing Neophaeococcomyces mojavensis, and introducing the new genera and species Taxawa tesnikishii.</title>
        <authorList>
            <person name="Kurbessoian T."/>
            <person name="Stajich J.E."/>
        </authorList>
    </citation>
    <scope>NUCLEOTIDE SEQUENCE</scope>
    <source>
        <strain evidence="14">TK_35</strain>
    </source>
</reference>
<dbReference type="SMART" id="SM01011">
    <property type="entry name" value="AMP_N"/>
    <property type="match status" value="1"/>
</dbReference>
<dbReference type="SUPFAM" id="SSF53092">
    <property type="entry name" value="Creatinase/prolidase N-terminal domain"/>
    <property type="match status" value="1"/>
</dbReference>
<dbReference type="GO" id="GO:0070006">
    <property type="term" value="F:metalloaminopeptidase activity"/>
    <property type="evidence" value="ECO:0007669"/>
    <property type="project" value="InterPro"/>
</dbReference>
<keyword evidence="9" id="KW-0482">Metalloprotease</keyword>
<evidence type="ECO:0000256" key="5">
    <source>
        <dbReference type="ARBA" id="ARBA00012574"/>
    </source>
</evidence>
<comment type="similarity">
    <text evidence="4">Belongs to the peptidase M24B family.</text>
</comment>
<evidence type="ECO:0000256" key="7">
    <source>
        <dbReference type="ARBA" id="ARBA00022723"/>
    </source>
</evidence>
<dbReference type="InterPro" id="IPR011978">
    <property type="entry name" value="YgfB-like"/>
</dbReference>
<dbReference type="Pfam" id="PF00557">
    <property type="entry name" value="Peptidase_M24"/>
    <property type="match status" value="1"/>
</dbReference>
<dbReference type="SUPFAM" id="SSF55920">
    <property type="entry name" value="Creatinase/aminopeptidase"/>
    <property type="match status" value="1"/>
</dbReference>
<evidence type="ECO:0000256" key="8">
    <source>
        <dbReference type="ARBA" id="ARBA00022801"/>
    </source>
</evidence>
<evidence type="ECO:0000256" key="11">
    <source>
        <dbReference type="ARBA" id="ARBA00030849"/>
    </source>
</evidence>
<organism evidence="14">
    <name type="scientific">Knufia peltigerae</name>
    <dbReference type="NCBI Taxonomy" id="1002370"/>
    <lineage>
        <taxon>Eukaryota</taxon>
        <taxon>Fungi</taxon>
        <taxon>Dikarya</taxon>
        <taxon>Ascomycota</taxon>
        <taxon>Pezizomycotina</taxon>
        <taxon>Eurotiomycetes</taxon>
        <taxon>Chaetothyriomycetidae</taxon>
        <taxon>Chaetothyriales</taxon>
        <taxon>Trichomeriaceae</taxon>
        <taxon>Knufia</taxon>
    </lineage>
</organism>
<keyword evidence="8" id="KW-0378">Hydrolase</keyword>
<dbReference type="GO" id="GO:0006508">
    <property type="term" value="P:proteolysis"/>
    <property type="evidence" value="ECO:0007669"/>
    <property type="project" value="TreeGrafter"/>
</dbReference>
<dbReference type="GO" id="GO:0005829">
    <property type="term" value="C:cytosol"/>
    <property type="evidence" value="ECO:0007669"/>
    <property type="project" value="TreeGrafter"/>
</dbReference>
<evidence type="ECO:0000256" key="3">
    <source>
        <dbReference type="ARBA" id="ARBA00002443"/>
    </source>
</evidence>
<dbReference type="Gene3D" id="1.20.120.740">
    <property type="entry name" value="YgfB uncharacterised protein family UPF0149, PF03695"/>
    <property type="match status" value="1"/>
</dbReference>
<evidence type="ECO:0000256" key="4">
    <source>
        <dbReference type="ARBA" id="ARBA00008766"/>
    </source>
</evidence>
<protein>
    <recommendedName>
        <fullName evidence="5">Xaa-Pro aminopeptidase</fullName>
        <ecNumber evidence="5">3.4.11.9</ecNumber>
    </recommendedName>
    <alternativeName>
        <fullName evidence="11">Aminoacylproline aminopeptidase</fullName>
    </alternativeName>
    <alternativeName>
        <fullName evidence="12">Prolidase</fullName>
    </alternativeName>
</protein>
<dbReference type="InterPro" id="IPR000994">
    <property type="entry name" value="Pept_M24"/>
</dbReference>
<dbReference type="InterPro" id="IPR029149">
    <property type="entry name" value="Creatin/AminoP/Spt16_N"/>
</dbReference>
<feature type="domain" description="Aminopeptidase P N-terminal" evidence="13">
    <location>
        <begin position="176"/>
        <end position="310"/>
    </location>
</feature>
<evidence type="ECO:0000256" key="12">
    <source>
        <dbReference type="ARBA" id="ARBA00032413"/>
    </source>
</evidence>
<dbReference type="Pfam" id="PF03695">
    <property type="entry name" value="UPF0149"/>
    <property type="match status" value="1"/>
</dbReference>
<dbReference type="GO" id="GO:0030145">
    <property type="term" value="F:manganese ion binding"/>
    <property type="evidence" value="ECO:0007669"/>
    <property type="project" value="InterPro"/>
</dbReference>
<dbReference type="EC" id="3.4.11.9" evidence="5"/>
<keyword evidence="6" id="KW-0031">Aminopeptidase</keyword>
<dbReference type="AlphaFoldDB" id="A0AA38XUI4"/>
<evidence type="ECO:0000259" key="13">
    <source>
        <dbReference type="SMART" id="SM01011"/>
    </source>
</evidence>
<dbReference type="Gene3D" id="3.90.230.10">
    <property type="entry name" value="Creatinase/methionine aminopeptidase superfamily"/>
    <property type="match status" value="1"/>
</dbReference>
<comment type="catalytic activity">
    <reaction evidence="1">
        <text>Release of any N-terminal amino acid, including proline, that is linked to proline, even from a dipeptide or tripeptide.</text>
        <dbReference type="EC" id="3.4.11.9"/>
    </reaction>
</comment>
<dbReference type="EMBL" id="JAPDRN010000113">
    <property type="protein sequence ID" value="KAJ9621767.1"/>
    <property type="molecule type" value="Genomic_DNA"/>
</dbReference>
<evidence type="ECO:0000313" key="14">
    <source>
        <dbReference type="EMBL" id="KAJ9621767.1"/>
    </source>
</evidence>
<dbReference type="InterPro" id="IPR036255">
    <property type="entry name" value="YgfB-like_sf"/>
</dbReference>
<dbReference type="InterPro" id="IPR007865">
    <property type="entry name" value="Aminopep_P_N"/>
</dbReference>
<sequence length="609" mass="66449">MTELPSVDDVTRASQELGLGATAAELHGGLCGWLAAGGAPGNDWPARVLADDNLPQVAADSALAQLLEATIKQLEDRDFAFELLLTDSSDVAAQADAMFSWTRSFLGGFGLGSGGHRPTLSEEGEEALNDLASLARASSEDFEAGGDDDDEALSEIEEFIRVAVLLLHGDVQRTGIAAGEYKRRRRQLMDMAGEDAILVLPAASEKVRSLDTHYPYRQDSDFQYLTGFPEPEAVLVLIPGRRHGEAILFCRERDPEREAWDGGRAGQDGAVAQFAMDDAYPITDLDDILPGLLEGRSRVYYHFGRDADFDLKLIGWVNRVRSQVRHGAQPPHEFLELGHLLHEQRLFKSGAEVALMQRAADISVLAHRAAMQAAKAGIHEYELQAELERVFRANDAVPAYCSIVGAGRNACILHYRDNNARSRDGELVLIDAGAEYRGYASDITRTFPVNGRFSAEQRALHDLVGAAQAAALAQAKPGVAYEMGHLAAVQTLTEGLLQLGLLKGTLEKNLTEGLYQRFYRHKTGHWIGLDVHDVGDYRLAGDSRLLEPGMAFTIEPGLYIGVDDTTVEPRWRGIGIRTEDDVLITDDGHRVLTEGLARSADEIEALMAG</sequence>
<accession>A0AA38XUI4</accession>
<keyword evidence="7" id="KW-0479">Metal-binding</keyword>
<gene>
    <name evidence="14" type="ORF">H2204_011805</name>
</gene>
<dbReference type="CDD" id="cd01087">
    <property type="entry name" value="Prolidase"/>
    <property type="match status" value="1"/>
</dbReference>
<keyword evidence="10" id="KW-0464">Manganese</keyword>
<dbReference type="InterPro" id="IPR052433">
    <property type="entry name" value="X-Pro_dipept-like"/>
</dbReference>
<comment type="caution">
    <text evidence="14">The sequence shown here is derived from an EMBL/GenBank/DDBJ whole genome shotgun (WGS) entry which is preliminary data.</text>
</comment>
<dbReference type="SUPFAM" id="SSF101327">
    <property type="entry name" value="YgfB-like"/>
    <property type="match status" value="1"/>
</dbReference>
<evidence type="ECO:0000256" key="10">
    <source>
        <dbReference type="ARBA" id="ARBA00023211"/>
    </source>
</evidence>
<name>A0AA38XUI4_9EURO</name>
<evidence type="ECO:0000256" key="9">
    <source>
        <dbReference type="ARBA" id="ARBA00023049"/>
    </source>
</evidence>
<dbReference type="InterPro" id="IPR036005">
    <property type="entry name" value="Creatinase/aminopeptidase-like"/>
</dbReference>
<dbReference type="NCBIfam" id="NF003405">
    <property type="entry name" value="PRK04758.1"/>
    <property type="match status" value="1"/>
</dbReference>
<evidence type="ECO:0000256" key="6">
    <source>
        <dbReference type="ARBA" id="ARBA00022438"/>
    </source>
</evidence>
<dbReference type="Gene3D" id="3.40.350.10">
    <property type="entry name" value="Creatinase/prolidase N-terminal domain"/>
    <property type="match status" value="1"/>
</dbReference>
<keyword evidence="6" id="KW-0645">Protease</keyword>
<evidence type="ECO:0000256" key="1">
    <source>
        <dbReference type="ARBA" id="ARBA00001424"/>
    </source>
</evidence>
<comment type="function">
    <text evidence="3">Catalyzes the removal of a penultimate prolyl residue from the N-termini of peptides.</text>
</comment>
<dbReference type="PANTHER" id="PTHR43226:SF4">
    <property type="entry name" value="XAA-PRO AMINOPEPTIDASE 3"/>
    <property type="match status" value="1"/>
</dbReference>
<comment type="cofactor">
    <cofactor evidence="2">
        <name>Mn(2+)</name>
        <dbReference type="ChEBI" id="CHEBI:29035"/>
    </cofactor>
</comment>
<proteinExistence type="inferred from homology"/>